<evidence type="ECO:0000313" key="3">
    <source>
        <dbReference type="Proteomes" id="UP001595740"/>
    </source>
</evidence>
<feature type="chain" id="PRO_5046791351" evidence="1">
    <location>
        <begin position="25"/>
        <end position="107"/>
    </location>
</feature>
<reference evidence="3" key="1">
    <citation type="journal article" date="2019" name="Int. J. Syst. Evol. Microbiol.">
        <title>The Global Catalogue of Microorganisms (GCM) 10K type strain sequencing project: providing services to taxonomists for standard genome sequencing and annotation.</title>
        <authorList>
            <consortium name="The Broad Institute Genomics Platform"/>
            <consortium name="The Broad Institute Genome Sequencing Center for Infectious Disease"/>
            <person name="Wu L."/>
            <person name="Ma J."/>
        </authorList>
    </citation>
    <scope>NUCLEOTIDE SEQUENCE [LARGE SCALE GENOMIC DNA]</scope>
    <source>
        <strain evidence="3">KCTC 42875</strain>
    </source>
</reference>
<evidence type="ECO:0000256" key="1">
    <source>
        <dbReference type="SAM" id="SignalP"/>
    </source>
</evidence>
<keyword evidence="1" id="KW-0732">Signal</keyword>
<name>A0ABV7RKY2_9GAMM</name>
<dbReference type="RefSeq" id="WP_386758076.1">
    <property type="nucleotide sequence ID" value="NZ_JBHRXK010000002.1"/>
</dbReference>
<proteinExistence type="predicted"/>
<dbReference type="Proteomes" id="UP001595740">
    <property type="component" value="Unassembled WGS sequence"/>
</dbReference>
<protein>
    <submittedName>
        <fullName evidence="2">Uncharacterized protein</fullName>
    </submittedName>
</protein>
<evidence type="ECO:0000313" key="2">
    <source>
        <dbReference type="EMBL" id="MFC3550304.1"/>
    </source>
</evidence>
<comment type="caution">
    <text evidence="2">The sequence shown here is derived from an EMBL/GenBank/DDBJ whole genome shotgun (WGS) entry which is preliminary data.</text>
</comment>
<sequence length="107" mass="11700">MKNKLTIGLMLALAAGALPAAAVAGDGQSRALAEAAGITEYEVRMLMGWSPLTYYEFRSDHGRIERKIARALGDEFVQGLLAGKPMRLTREVDGRVVVVVIQRDRRS</sequence>
<dbReference type="EMBL" id="JBHRXK010000002">
    <property type="protein sequence ID" value="MFC3550304.1"/>
    <property type="molecule type" value="Genomic_DNA"/>
</dbReference>
<organism evidence="2 3">
    <name type="scientific">Lysobacter cavernae</name>
    <dbReference type="NCBI Taxonomy" id="1685901"/>
    <lineage>
        <taxon>Bacteria</taxon>
        <taxon>Pseudomonadati</taxon>
        <taxon>Pseudomonadota</taxon>
        <taxon>Gammaproteobacteria</taxon>
        <taxon>Lysobacterales</taxon>
        <taxon>Lysobacteraceae</taxon>
        <taxon>Lysobacter</taxon>
    </lineage>
</organism>
<feature type="signal peptide" evidence="1">
    <location>
        <begin position="1"/>
        <end position="24"/>
    </location>
</feature>
<accession>A0ABV7RKY2</accession>
<keyword evidence="3" id="KW-1185">Reference proteome</keyword>
<gene>
    <name evidence="2" type="ORF">ACFOLC_04675</name>
</gene>